<dbReference type="CDD" id="cd06223">
    <property type="entry name" value="PRTases_typeI"/>
    <property type="match status" value="1"/>
</dbReference>
<evidence type="ECO:0000313" key="1">
    <source>
        <dbReference type="EMBL" id="MCG7275430.1"/>
    </source>
</evidence>
<organism evidence="1 2">
    <name type="scientific">Corynebacterium singulare</name>
    <dbReference type="NCBI Taxonomy" id="161899"/>
    <lineage>
        <taxon>Bacteria</taxon>
        <taxon>Bacillati</taxon>
        <taxon>Actinomycetota</taxon>
        <taxon>Actinomycetes</taxon>
        <taxon>Mycobacteriales</taxon>
        <taxon>Corynebacteriaceae</taxon>
        <taxon>Corynebacterium</taxon>
    </lineage>
</organism>
<dbReference type="InterPro" id="IPR000836">
    <property type="entry name" value="PRTase_dom"/>
</dbReference>
<sequence>MEHADRSGDHSLRDMYQYKNLSPGQIAGRGISEPGQRIRTLLYVTLRDSLPLLSRTVGPVEIITEVPSTSTKPGRDRRALPDAIDSAVSQLPGIATHHPLLVPRRDNAGASRALDPDRFGVIAPDRVVGRHVLLVEDTWVSGASVQSAAVALRRAGARRVTALCVWRV</sequence>
<reference evidence="1 2" key="1">
    <citation type="submission" date="2022-02" db="EMBL/GenBank/DDBJ databases">
        <title>Uncovering new skin microbiome diversity through culturing and metagenomics.</title>
        <authorList>
            <person name="Conlan S."/>
            <person name="Deming C."/>
            <person name="Nisc Comparative Sequencing Program N."/>
            <person name="Segre J.A."/>
        </authorList>
    </citation>
    <scope>NUCLEOTIDE SEQUENCE [LARGE SCALE GENOMIC DNA]</scope>
    <source>
        <strain evidence="1 2">ACRQV</strain>
    </source>
</reference>
<dbReference type="EMBL" id="JAKRDF010000002">
    <property type="protein sequence ID" value="MCG7275430.1"/>
    <property type="molecule type" value="Genomic_DNA"/>
</dbReference>
<evidence type="ECO:0000313" key="2">
    <source>
        <dbReference type="Proteomes" id="UP001521911"/>
    </source>
</evidence>
<dbReference type="SUPFAM" id="SSF53271">
    <property type="entry name" value="PRTase-like"/>
    <property type="match status" value="1"/>
</dbReference>
<gene>
    <name evidence="1" type="ORF">MHK08_02915</name>
</gene>
<comment type="caution">
    <text evidence="1">The sequence shown here is derived from an EMBL/GenBank/DDBJ whole genome shotgun (WGS) entry which is preliminary data.</text>
</comment>
<accession>A0ABS9PS51</accession>
<proteinExistence type="predicted"/>
<protein>
    <recommendedName>
        <fullName evidence="3">Amidophosphoribosyltransferase</fullName>
    </recommendedName>
</protein>
<dbReference type="InterPro" id="IPR029057">
    <property type="entry name" value="PRTase-like"/>
</dbReference>
<dbReference type="Proteomes" id="UP001521911">
    <property type="component" value="Unassembled WGS sequence"/>
</dbReference>
<name>A0ABS9PS51_9CORY</name>
<keyword evidence="2" id="KW-1185">Reference proteome</keyword>
<dbReference type="Gene3D" id="3.40.50.2020">
    <property type="match status" value="1"/>
</dbReference>
<evidence type="ECO:0008006" key="3">
    <source>
        <dbReference type="Google" id="ProtNLM"/>
    </source>
</evidence>
<dbReference type="RefSeq" id="WP_239179112.1">
    <property type="nucleotide sequence ID" value="NZ_JAKRDF010000002.1"/>
</dbReference>